<evidence type="ECO:0000256" key="1">
    <source>
        <dbReference type="ARBA" id="ARBA00022614"/>
    </source>
</evidence>
<dbReference type="Gene3D" id="1.10.510.10">
    <property type="entry name" value="Transferase(Phosphotransferase) domain 1"/>
    <property type="match status" value="1"/>
</dbReference>
<keyword evidence="1" id="KW-0433">Leucine-rich repeat</keyword>
<evidence type="ECO:0000256" key="2">
    <source>
        <dbReference type="ARBA" id="ARBA00022737"/>
    </source>
</evidence>
<dbReference type="SUPFAM" id="SSF52058">
    <property type="entry name" value="L domain-like"/>
    <property type="match status" value="1"/>
</dbReference>
<organism evidence="5 6">
    <name type="scientific">Litoribacillus peritrichatus</name>
    <dbReference type="NCBI Taxonomy" id="718191"/>
    <lineage>
        <taxon>Bacteria</taxon>
        <taxon>Pseudomonadati</taxon>
        <taxon>Pseudomonadota</taxon>
        <taxon>Gammaproteobacteria</taxon>
        <taxon>Oceanospirillales</taxon>
        <taxon>Oceanospirillaceae</taxon>
        <taxon>Litoribacillus</taxon>
    </lineage>
</organism>
<dbReference type="InterPro" id="IPR050216">
    <property type="entry name" value="LRR_domain-containing"/>
</dbReference>
<dbReference type="PROSITE" id="PS50011">
    <property type="entry name" value="PROTEIN_KINASE_DOM"/>
    <property type="match status" value="1"/>
</dbReference>
<dbReference type="InterPro" id="IPR017441">
    <property type="entry name" value="Protein_kinase_ATP_BS"/>
</dbReference>
<keyword evidence="3" id="KW-0547">Nucleotide-binding</keyword>
<dbReference type="PANTHER" id="PTHR48051:SF1">
    <property type="entry name" value="RAS SUPPRESSOR PROTEIN 1"/>
    <property type="match status" value="1"/>
</dbReference>
<gene>
    <name evidence="5" type="ORF">GCM10022277_34760</name>
</gene>
<evidence type="ECO:0000259" key="4">
    <source>
        <dbReference type="PROSITE" id="PS50011"/>
    </source>
</evidence>
<comment type="caution">
    <text evidence="5">The sequence shown here is derived from an EMBL/GenBank/DDBJ whole genome shotgun (WGS) entry which is preliminary data.</text>
</comment>
<keyword evidence="5" id="KW-0418">Kinase</keyword>
<feature type="domain" description="Protein kinase" evidence="4">
    <location>
        <begin position="207"/>
        <end position="454"/>
    </location>
</feature>
<keyword evidence="3" id="KW-0067">ATP-binding</keyword>
<dbReference type="InterPro" id="IPR001611">
    <property type="entry name" value="Leu-rich_rpt"/>
</dbReference>
<dbReference type="PROSITE" id="PS51450">
    <property type="entry name" value="LRR"/>
    <property type="match status" value="1"/>
</dbReference>
<dbReference type="InterPro" id="IPR011009">
    <property type="entry name" value="Kinase-like_dom_sf"/>
</dbReference>
<evidence type="ECO:0000313" key="6">
    <source>
        <dbReference type="Proteomes" id="UP001501565"/>
    </source>
</evidence>
<accession>A0ABP7N4P0</accession>
<dbReference type="SMART" id="SM00364">
    <property type="entry name" value="LRR_BAC"/>
    <property type="match status" value="5"/>
</dbReference>
<dbReference type="PROSITE" id="PS00107">
    <property type="entry name" value="PROTEIN_KINASE_ATP"/>
    <property type="match status" value="1"/>
</dbReference>
<proteinExistence type="predicted"/>
<dbReference type="Pfam" id="PF07714">
    <property type="entry name" value="PK_Tyr_Ser-Thr"/>
    <property type="match status" value="1"/>
</dbReference>
<sequence>MHTLDQLKSGSLFGITRLQLAEGLLEFPLEILELSETLEVLDLSNNNISALPDDFGRLKQLKILFMANNKFDHLPEVLSQCPNLEMIGFKSNQIKTVSEQSLPEQTRWLILTNNQIKVLPDSMGKLHRLQKLALAGNQITRLPDSMANCKNLELARISANQLTSLPDWLFQLPKLSWLAFQGNPLQAANEHNSHMSDSVTQVGLQDLALKEQLGEGASGVIYRAEWINQPESLKDTSAFVAVKLFKGEVTSDGYPEDELKCCLSAGEHNNLIKVVAQISDEGQLGLVMELIPDTYGNLGLPPSLVSCTRDTFKAGTQIELKDIVEIVLQMSDAMAHLHSQSVSHGDVYAHNTMVDSNASMLFGDFGAASDLSVLSVLQKEAMESIEIRALGCLLDDLLKLSYSAHGEQAVALKAALSELRDDCMQPSMGDRPRFSEVYKMLDTLVVVPEEALTQ</sequence>
<dbReference type="Gene3D" id="3.30.200.20">
    <property type="entry name" value="Phosphorylase Kinase, domain 1"/>
    <property type="match status" value="1"/>
</dbReference>
<reference evidence="6" key="1">
    <citation type="journal article" date="2019" name="Int. J. Syst. Evol. Microbiol.">
        <title>The Global Catalogue of Microorganisms (GCM) 10K type strain sequencing project: providing services to taxonomists for standard genome sequencing and annotation.</title>
        <authorList>
            <consortium name="The Broad Institute Genomics Platform"/>
            <consortium name="The Broad Institute Genome Sequencing Center for Infectious Disease"/>
            <person name="Wu L."/>
            <person name="Ma J."/>
        </authorList>
    </citation>
    <scope>NUCLEOTIDE SEQUENCE [LARGE SCALE GENOMIC DNA]</scope>
    <source>
        <strain evidence="6">JCM 17551</strain>
    </source>
</reference>
<dbReference type="InterPro" id="IPR032675">
    <property type="entry name" value="LRR_dom_sf"/>
</dbReference>
<keyword evidence="6" id="KW-1185">Reference proteome</keyword>
<dbReference type="InterPro" id="IPR000719">
    <property type="entry name" value="Prot_kinase_dom"/>
</dbReference>
<dbReference type="Proteomes" id="UP001501565">
    <property type="component" value="Unassembled WGS sequence"/>
</dbReference>
<dbReference type="SMART" id="SM00369">
    <property type="entry name" value="LRR_TYP"/>
    <property type="match status" value="4"/>
</dbReference>
<dbReference type="GO" id="GO:0016301">
    <property type="term" value="F:kinase activity"/>
    <property type="evidence" value="ECO:0007669"/>
    <property type="project" value="UniProtKB-KW"/>
</dbReference>
<feature type="binding site" evidence="3">
    <location>
        <position position="243"/>
    </location>
    <ligand>
        <name>ATP</name>
        <dbReference type="ChEBI" id="CHEBI:30616"/>
    </ligand>
</feature>
<dbReference type="RefSeq" id="WP_344799872.1">
    <property type="nucleotide sequence ID" value="NZ_BAABBN010000012.1"/>
</dbReference>
<evidence type="ECO:0000313" key="5">
    <source>
        <dbReference type="EMBL" id="GAA3935276.1"/>
    </source>
</evidence>
<keyword evidence="2" id="KW-0677">Repeat</keyword>
<keyword evidence="5" id="KW-0808">Transferase</keyword>
<dbReference type="EMBL" id="BAABBN010000012">
    <property type="protein sequence ID" value="GAA3935276.1"/>
    <property type="molecule type" value="Genomic_DNA"/>
</dbReference>
<dbReference type="InterPro" id="IPR003591">
    <property type="entry name" value="Leu-rich_rpt_typical-subtyp"/>
</dbReference>
<dbReference type="SUPFAM" id="SSF56112">
    <property type="entry name" value="Protein kinase-like (PK-like)"/>
    <property type="match status" value="1"/>
</dbReference>
<protein>
    <submittedName>
        <fullName evidence="5">Leucine-rich repeat-containing protein kinase family protein</fullName>
    </submittedName>
</protein>
<evidence type="ECO:0000256" key="3">
    <source>
        <dbReference type="PROSITE-ProRule" id="PRU10141"/>
    </source>
</evidence>
<dbReference type="Pfam" id="PF13855">
    <property type="entry name" value="LRR_8"/>
    <property type="match status" value="2"/>
</dbReference>
<dbReference type="PANTHER" id="PTHR48051">
    <property type="match status" value="1"/>
</dbReference>
<name>A0ABP7N4P0_9GAMM</name>
<dbReference type="Gene3D" id="3.80.10.10">
    <property type="entry name" value="Ribonuclease Inhibitor"/>
    <property type="match status" value="2"/>
</dbReference>
<dbReference type="InterPro" id="IPR001245">
    <property type="entry name" value="Ser-Thr/Tyr_kinase_cat_dom"/>
</dbReference>